<keyword evidence="3" id="KW-0732">Signal</keyword>
<keyword evidence="4" id="KW-0472">Membrane</keyword>
<comment type="subcellular location">
    <subcellularLocation>
        <location evidence="1">Cell outer membrane</location>
    </subcellularLocation>
</comment>
<dbReference type="Pfam" id="PF14322">
    <property type="entry name" value="SusD-like_3"/>
    <property type="match status" value="1"/>
</dbReference>
<feature type="domain" description="SusD-like N-terminal" evidence="7">
    <location>
        <begin position="21"/>
        <end position="224"/>
    </location>
</feature>
<dbReference type="InterPro" id="IPR033985">
    <property type="entry name" value="SusD-like_N"/>
</dbReference>
<dbReference type="CDD" id="cd08977">
    <property type="entry name" value="SusD"/>
    <property type="match status" value="1"/>
</dbReference>
<dbReference type="InterPro" id="IPR012944">
    <property type="entry name" value="SusD_RagB_dom"/>
</dbReference>
<dbReference type="GO" id="GO:0009279">
    <property type="term" value="C:cell outer membrane"/>
    <property type="evidence" value="ECO:0007669"/>
    <property type="project" value="UniProtKB-SubCell"/>
</dbReference>
<organism evidence="8 9">
    <name type="scientific">Echinicola strongylocentroti</name>
    <dbReference type="NCBI Taxonomy" id="1795355"/>
    <lineage>
        <taxon>Bacteria</taxon>
        <taxon>Pseudomonadati</taxon>
        <taxon>Bacteroidota</taxon>
        <taxon>Cytophagia</taxon>
        <taxon>Cytophagales</taxon>
        <taxon>Cyclobacteriaceae</taxon>
        <taxon>Echinicola</taxon>
    </lineage>
</organism>
<dbReference type="SUPFAM" id="SSF48452">
    <property type="entry name" value="TPR-like"/>
    <property type="match status" value="1"/>
</dbReference>
<evidence type="ECO:0000256" key="3">
    <source>
        <dbReference type="ARBA" id="ARBA00022729"/>
    </source>
</evidence>
<accession>A0A2Z4IQ60</accession>
<name>A0A2Z4IQ60_9BACT</name>
<dbReference type="OrthoDB" id="1035036at2"/>
<comment type="similarity">
    <text evidence="2">Belongs to the SusD family.</text>
</comment>
<evidence type="ECO:0000313" key="8">
    <source>
        <dbReference type="EMBL" id="AWW32934.1"/>
    </source>
</evidence>
<evidence type="ECO:0000256" key="1">
    <source>
        <dbReference type="ARBA" id="ARBA00004442"/>
    </source>
</evidence>
<reference evidence="8 9" key="1">
    <citation type="submission" date="2018-06" db="EMBL/GenBank/DDBJ databases">
        <title>Echinicola strongylocentroti sp. nov., isolated from a sea urchin Strongylocentrotus intermedius.</title>
        <authorList>
            <person name="Bae S.S."/>
        </authorList>
    </citation>
    <scope>NUCLEOTIDE SEQUENCE [LARGE SCALE GENOMIC DNA]</scope>
    <source>
        <strain evidence="8 9">MEBiC08714</strain>
    </source>
</reference>
<dbReference type="RefSeq" id="WP_112786306.1">
    <property type="nucleotide sequence ID" value="NZ_CP030041.1"/>
</dbReference>
<dbReference type="Proteomes" id="UP000248688">
    <property type="component" value="Chromosome"/>
</dbReference>
<keyword evidence="5" id="KW-0998">Cell outer membrane</keyword>
<keyword evidence="9" id="KW-1185">Reference proteome</keyword>
<gene>
    <name evidence="8" type="ORF">DN752_23950</name>
</gene>
<dbReference type="Pfam" id="PF07980">
    <property type="entry name" value="SusD_RagB"/>
    <property type="match status" value="1"/>
</dbReference>
<dbReference type="EMBL" id="CP030041">
    <property type="protein sequence ID" value="AWW32934.1"/>
    <property type="molecule type" value="Genomic_DNA"/>
</dbReference>
<evidence type="ECO:0000259" key="6">
    <source>
        <dbReference type="Pfam" id="PF07980"/>
    </source>
</evidence>
<sequence>MRKTYICLLAVLTFAVSSCNDWLELQPENNQVSDEYWTNKEEVEAVLGAGYVRLRETMEQQLVWGEMRGNGLTTGSGAISADIFRINQWDILPGNDFVKWDKFYQVINYANMVIKYAPEVVEKDPSFNENVMQSYLSEAYFLRGLAYFYLVRNFRDVPLITEPYMDDQTAFEVAKSPSNEILQQIKMDLEGAVEYAKEVAPTVWETKGRATKWSIYATLADVYLWTEEYDKAVAACDAVINSGQLGLLEGVVNNNNNWYRIFSEGNTNEGIFEVQFDFDKSQTNNLVSWFGTNQRYNVTEHTVSLFADSDEDIRGEGSSYLDGDFSVWKYLGSEAETGIPRTYSDQNWIIYRIAEIYLMKAEAMVMKGAGSYDQAVELINQVRERAQISAPVSAVSTELEMLELVMEERGREFVGEGKNWYDILRVASRNDYEYKDYLITQVLLTAPASSAPIIRSKLLDVNSHYLPIHLDELAANRLLEQNPYYDNLN</sequence>
<dbReference type="AlphaFoldDB" id="A0A2Z4IQ60"/>
<evidence type="ECO:0000256" key="5">
    <source>
        <dbReference type="ARBA" id="ARBA00023237"/>
    </source>
</evidence>
<evidence type="ECO:0000313" key="9">
    <source>
        <dbReference type="Proteomes" id="UP000248688"/>
    </source>
</evidence>
<dbReference type="Gene3D" id="1.25.40.390">
    <property type="match status" value="1"/>
</dbReference>
<dbReference type="KEGG" id="est:DN752_23950"/>
<evidence type="ECO:0000259" key="7">
    <source>
        <dbReference type="Pfam" id="PF14322"/>
    </source>
</evidence>
<evidence type="ECO:0000256" key="2">
    <source>
        <dbReference type="ARBA" id="ARBA00006275"/>
    </source>
</evidence>
<evidence type="ECO:0000256" key="4">
    <source>
        <dbReference type="ARBA" id="ARBA00023136"/>
    </source>
</evidence>
<feature type="domain" description="RagB/SusD" evidence="6">
    <location>
        <begin position="333"/>
        <end position="485"/>
    </location>
</feature>
<protein>
    <submittedName>
        <fullName evidence="8">RagB/SusD family nutrient uptake outer membrane protein</fullName>
    </submittedName>
</protein>
<proteinExistence type="inferred from homology"/>
<dbReference type="InterPro" id="IPR011990">
    <property type="entry name" value="TPR-like_helical_dom_sf"/>
</dbReference>
<dbReference type="PROSITE" id="PS51257">
    <property type="entry name" value="PROKAR_LIPOPROTEIN"/>
    <property type="match status" value="1"/>
</dbReference>